<evidence type="ECO:0000313" key="3">
    <source>
        <dbReference type="Proteomes" id="UP001208938"/>
    </source>
</evidence>
<dbReference type="InterPro" id="IPR028992">
    <property type="entry name" value="Hedgehog/Intein_dom"/>
</dbReference>
<dbReference type="InterPro" id="IPR036844">
    <property type="entry name" value="Hint_dom_sf"/>
</dbReference>
<dbReference type="Gene3D" id="2.170.16.10">
    <property type="entry name" value="Hedgehog/Intein (Hint) domain"/>
    <property type="match status" value="1"/>
</dbReference>
<accession>A0ABT3H4F1</accession>
<sequence length="221" mass="23313">MLGQGCFVPYSFADRGNVWSEQAAAGQVPTQSWHETGALAEGLIAGTLVATELGWQPVEDLQPGDRVVTFDNGMRPLKSVRVSTLWTAAAAAPTGLWPLHLPAGALGNRTAMLLLADQPVLIESDAGEDLFGDAFTLVPAGALDGYKGVTRTAPAREMTIVTLEFADDEVVYANGTLLVQCRNGHRPTASAATVTMGDISPYRCLTETQGRCLVAAMHTTG</sequence>
<dbReference type="RefSeq" id="WP_264507462.1">
    <property type="nucleotide sequence ID" value="NZ_JAPDFL010000001.1"/>
</dbReference>
<name>A0ABT3H4F1_9RHOB</name>
<dbReference type="EMBL" id="JAPDFL010000001">
    <property type="protein sequence ID" value="MCW1934688.1"/>
    <property type="molecule type" value="Genomic_DNA"/>
</dbReference>
<evidence type="ECO:0000259" key="1">
    <source>
        <dbReference type="Pfam" id="PF13403"/>
    </source>
</evidence>
<dbReference type="Pfam" id="PF13403">
    <property type="entry name" value="Hint_2"/>
    <property type="match status" value="1"/>
</dbReference>
<comment type="caution">
    <text evidence="2">The sequence shown here is derived from an EMBL/GenBank/DDBJ whole genome shotgun (WGS) entry which is preliminary data.</text>
</comment>
<feature type="domain" description="Hedgehog/Intein (Hint)" evidence="1">
    <location>
        <begin position="44"/>
        <end position="176"/>
    </location>
</feature>
<protein>
    <submittedName>
        <fullName evidence="2">Hint domain-containing protein</fullName>
    </submittedName>
</protein>
<proteinExistence type="predicted"/>
<organism evidence="2 3">
    <name type="scientific">Pararhodobacter zhoushanensis</name>
    <dbReference type="NCBI Taxonomy" id="2479545"/>
    <lineage>
        <taxon>Bacteria</taxon>
        <taxon>Pseudomonadati</taxon>
        <taxon>Pseudomonadota</taxon>
        <taxon>Alphaproteobacteria</taxon>
        <taxon>Rhodobacterales</taxon>
        <taxon>Paracoccaceae</taxon>
        <taxon>Pararhodobacter</taxon>
    </lineage>
</organism>
<dbReference type="SUPFAM" id="SSF51294">
    <property type="entry name" value="Hedgehog/intein (Hint) domain"/>
    <property type="match status" value="1"/>
</dbReference>
<keyword evidence="3" id="KW-1185">Reference proteome</keyword>
<evidence type="ECO:0000313" key="2">
    <source>
        <dbReference type="EMBL" id="MCW1934688.1"/>
    </source>
</evidence>
<reference evidence="2 3" key="1">
    <citation type="submission" date="2022-10" db="EMBL/GenBank/DDBJ databases">
        <title>Pararhodobacter sp. nov., isolated from marine algae.</title>
        <authorList>
            <person name="Choi B.J."/>
            <person name="Kim J.M."/>
            <person name="Lee J.K."/>
            <person name="Choi D.G."/>
            <person name="Jeon C.O."/>
        </authorList>
    </citation>
    <scope>NUCLEOTIDE SEQUENCE [LARGE SCALE GENOMIC DNA]</scope>
    <source>
        <strain evidence="2 3">ZQ420</strain>
    </source>
</reference>
<dbReference type="Proteomes" id="UP001208938">
    <property type="component" value="Unassembled WGS sequence"/>
</dbReference>
<gene>
    <name evidence="2" type="ORF">OKW52_21135</name>
</gene>